<reference evidence="2" key="4">
    <citation type="submission" date="2024-05" db="EMBL/GenBank/DDBJ databases">
        <authorList>
            <person name="Sun Q."/>
            <person name="Zhou Y."/>
        </authorList>
    </citation>
    <scope>NUCLEOTIDE SEQUENCE</scope>
    <source>
        <strain evidence="2">CGMCC 1.15931</strain>
    </source>
</reference>
<reference evidence="3 4" key="3">
    <citation type="submission" date="2019-11" db="EMBL/GenBank/DDBJ databases">
        <title>Type strains purchased from KCTC, JCM and DSMZ.</title>
        <authorList>
            <person name="Lu H."/>
        </authorList>
    </citation>
    <scope>NUCLEOTIDE SEQUENCE [LARGE SCALE GENOMIC DNA]</scope>
    <source>
        <strain evidence="3 4">KCTC 52429</strain>
    </source>
</reference>
<sequence>MRHIPYLLAALLVATASQATPAFVVSPYKHLPQHRSHDSDVITVAPAGASPAKPEAYLEHPDRPRALTWAFAIGECGAETWGGRPGKAVADANVRSFARADVPYIVSTGGQGGVFTCATDAGMEAFIARYASPQLIGFDFDIEAEQTPAQIRALTDRIATAQRKHPQLRFSFTVATHAASDGSKASLNDMAERVLAAVRASGVRDYVLNLMVMDYGPASRKVCVLRGERCDMGASALQAARNVHEKYKVPFRQIELTPMIGVNDVVENVFTVQDAATVAAGVREMGLAGLHYWSVDRDVPCAKAVQGADATCSTMPGVPAGAYWRAIDAEITKAVRR</sequence>
<dbReference type="InterPro" id="IPR017853">
    <property type="entry name" value="GH"/>
</dbReference>
<evidence type="ECO:0000256" key="1">
    <source>
        <dbReference type="SAM" id="SignalP"/>
    </source>
</evidence>
<evidence type="ECO:0000313" key="5">
    <source>
        <dbReference type="Proteomes" id="UP000622638"/>
    </source>
</evidence>
<evidence type="ECO:0000313" key="2">
    <source>
        <dbReference type="EMBL" id="GGC03931.1"/>
    </source>
</evidence>
<dbReference type="AlphaFoldDB" id="A0A6I3T490"/>
<dbReference type="EMBL" id="WNKZ01000049">
    <property type="protein sequence ID" value="MTV54357.1"/>
    <property type="molecule type" value="Genomic_DNA"/>
</dbReference>
<dbReference type="SUPFAM" id="SSF51445">
    <property type="entry name" value="(Trans)glycosidases"/>
    <property type="match status" value="1"/>
</dbReference>
<dbReference type="Proteomes" id="UP000622638">
    <property type="component" value="Unassembled WGS sequence"/>
</dbReference>
<name>A0A6I3T490_9BURK</name>
<dbReference type="RefSeq" id="WP_155471653.1">
    <property type="nucleotide sequence ID" value="NZ_BMKG01000010.1"/>
</dbReference>
<dbReference type="Proteomes" id="UP000430634">
    <property type="component" value="Unassembled WGS sequence"/>
</dbReference>
<dbReference type="InterPro" id="IPR052750">
    <property type="entry name" value="GH18_Chitinase"/>
</dbReference>
<keyword evidence="1" id="KW-0732">Signal</keyword>
<evidence type="ECO:0000313" key="4">
    <source>
        <dbReference type="Proteomes" id="UP000430634"/>
    </source>
</evidence>
<dbReference type="GO" id="GO:0016787">
    <property type="term" value="F:hydrolase activity"/>
    <property type="evidence" value="ECO:0007669"/>
    <property type="project" value="UniProtKB-KW"/>
</dbReference>
<accession>A0A6I3T490</accession>
<organism evidence="3 4">
    <name type="scientific">Pseudoduganella buxea</name>
    <dbReference type="NCBI Taxonomy" id="1949069"/>
    <lineage>
        <taxon>Bacteria</taxon>
        <taxon>Pseudomonadati</taxon>
        <taxon>Pseudomonadota</taxon>
        <taxon>Betaproteobacteria</taxon>
        <taxon>Burkholderiales</taxon>
        <taxon>Oxalobacteraceae</taxon>
        <taxon>Telluria group</taxon>
        <taxon>Pseudoduganella</taxon>
    </lineage>
</organism>
<reference evidence="5" key="2">
    <citation type="journal article" date="2019" name="Int. J. Syst. Evol. Microbiol.">
        <title>The Global Catalogue of Microorganisms (GCM) 10K type strain sequencing project: providing services to taxonomists for standard genome sequencing and annotation.</title>
        <authorList>
            <consortium name="The Broad Institute Genomics Platform"/>
            <consortium name="The Broad Institute Genome Sequencing Center for Infectious Disease"/>
            <person name="Wu L."/>
            <person name="Ma J."/>
        </authorList>
    </citation>
    <scope>NUCLEOTIDE SEQUENCE [LARGE SCALE GENOMIC DNA]</scope>
    <source>
        <strain evidence="5">CGMCC 1.15931</strain>
    </source>
</reference>
<dbReference type="PANTHER" id="PTHR42976:SF1">
    <property type="entry name" value="GH18 DOMAIN-CONTAINING PROTEIN-RELATED"/>
    <property type="match status" value="1"/>
</dbReference>
<keyword evidence="3" id="KW-0378">Hydrolase</keyword>
<evidence type="ECO:0000313" key="3">
    <source>
        <dbReference type="EMBL" id="MTV54357.1"/>
    </source>
</evidence>
<protein>
    <submittedName>
        <fullName evidence="3">Glycosyl hydrolase</fullName>
    </submittedName>
</protein>
<feature type="signal peptide" evidence="1">
    <location>
        <begin position="1"/>
        <end position="19"/>
    </location>
</feature>
<dbReference type="OrthoDB" id="6018988at2"/>
<dbReference type="EMBL" id="BMKG01000010">
    <property type="protein sequence ID" value="GGC03931.1"/>
    <property type="molecule type" value="Genomic_DNA"/>
</dbReference>
<proteinExistence type="predicted"/>
<keyword evidence="5" id="KW-1185">Reference proteome</keyword>
<gene>
    <name evidence="2" type="ORF">GCM10011572_27390</name>
    <name evidence="3" type="ORF">GM672_16625</name>
</gene>
<dbReference type="Gene3D" id="3.20.20.80">
    <property type="entry name" value="Glycosidases"/>
    <property type="match status" value="1"/>
</dbReference>
<comment type="caution">
    <text evidence="3">The sequence shown here is derived from an EMBL/GenBank/DDBJ whole genome shotgun (WGS) entry which is preliminary data.</text>
</comment>
<feature type="chain" id="PRO_5026247967" evidence="1">
    <location>
        <begin position="20"/>
        <end position="337"/>
    </location>
</feature>
<dbReference type="PANTHER" id="PTHR42976">
    <property type="entry name" value="BIFUNCTIONAL CHITINASE/LYSOZYME-RELATED"/>
    <property type="match status" value="1"/>
</dbReference>
<reference evidence="2" key="1">
    <citation type="journal article" date="2014" name="Int. J. Syst. Evol. Microbiol.">
        <title>Complete genome of a new Firmicutes species belonging to the dominant human colonic microbiota ('Ruminococcus bicirculans') reveals two chromosomes and a selective capacity to utilize plant glucans.</title>
        <authorList>
            <consortium name="NISC Comparative Sequencing Program"/>
            <person name="Wegmann U."/>
            <person name="Louis P."/>
            <person name="Goesmann A."/>
            <person name="Henrissat B."/>
            <person name="Duncan S.H."/>
            <person name="Flint H.J."/>
        </authorList>
    </citation>
    <scope>NUCLEOTIDE SEQUENCE</scope>
    <source>
        <strain evidence="2">CGMCC 1.15931</strain>
    </source>
</reference>